<dbReference type="Proteomes" id="UP000291084">
    <property type="component" value="Chromosome 4"/>
</dbReference>
<keyword evidence="2 5" id="KW-0812">Transmembrane</keyword>
<dbReference type="InterPro" id="IPR006603">
    <property type="entry name" value="PQ-loop_rpt"/>
</dbReference>
<keyword evidence="7" id="KW-1185">Reference proteome</keyword>
<evidence type="ECO:0000256" key="2">
    <source>
        <dbReference type="ARBA" id="ARBA00022692"/>
    </source>
</evidence>
<accession>A0A0S3RWU1</accession>
<evidence type="ECO:0000313" key="6">
    <source>
        <dbReference type="EMBL" id="BAT85050.1"/>
    </source>
</evidence>
<dbReference type="Pfam" id="PF04193">
    <property type="entry name" value="PQ-loop"/>
    <property type="match status" value="2"/>
</dbReference>
<evidence type="ECO:0000256" key="3">
    <source>
        <dbReference type="ARBA" id="ARBA00022989"/>
    </source>
</evidence>
<protein>
    <recommendedName>
        <fullName evidence="8">PQ-loop repeat family protein / transmembrane family protein</fullName>
    </recommendedName>
</protein>
<sequence>MGVFDNFILSVWCHSNQHCLQSIKEQLSSARESASFFLGLISVIVWVVAEIPQIITNYRTKSTEGLSLTFLVTWIIGDVFNLLGCLLEPATLLTQLYMAVLYTIITLALGLQTIYYGHIYPQLKYRRQLKHSKHDQVESFTKTGQGEKAADAEQSIKFENSNRNASPSSPIPLPAFPQRIGTGRELFYRSARYLSKSHTPTAGSILAQRMGSTTSLDSIQEGLLGSTIATQSAPASRMKSTLCLVSTLTFLGAINLLQPLSTNINHMGSNPRQQFVIHVGRKLFQVGDDQLLKTDVSGSSSIGTFLGWAMTFVYLSGRLPQICLNIRRGHVEGLNPLMFMFAVLGNSTYVARYTCDQLGLVKNQTKFAMASRCWRVCPSRFPYFNAVYIFPLLDLPRPVG</sequence>
<dbReference type="PANTHER" id="PTHR16201:SF44">
    <property type="entry name" value="SEVEN TRANSMEMBRANE PROTEIN 1"/>
    <property type="match status" value="1"/>
</dbReference>
<dbReference type="GO" id="GO:0098852">
    <property type="term" value="C:lytic vacuole membrane"/>
    <property type="evidence" value="ECO:0007669"/>
    <property type="project" value="UniProtKB-ARBA"/>
</dbReference>
<evidence type="ECO:0000256" key="5">
    <source>
        <dbReference type="SAM" id="Phobius"/>
    </source>
</evidence>
<dbReference type="PANTHER" id="PTHR16201">
    <property type="entry name" value="SEVEN TRANSMEMBRANE PROTEIN 1-RELATED"/>
    <property type="match status" value="1"/>
</dbReference>
<dbReference type="OrthoDB" id="8048523at2759"/>
<dbReference type="GO" id="GO:0015174">
    <property type="term" value="F:basic amino acid transmembrane transporter activity"/>
    <property type="evidence" value="ECO:0007669"/>
    <property type="project" value="UniProtKB-ARBA"/>
</dbReference>
<evidence type="ECO:0000256" key="1">
    <source>
        <dbReference type="ARBA" id="ARBA00004141"/>
    </source>
</evidence>
<organism evidence="6 7">
    <name type="scientific">Vigna angularis var. angularis</name>
    <dbReference type="NCBI Taxonomy" id="157739"/>
    <lineage>
        <taxon>Eukaryota</taxon>
        <taxon>Viridiplantae</taxon>
        <taxon>Streptophyta</taxon>
        <taxon>Embryophyta</taxon>
        <taxon>Tracheophyta</taxon>
        <taxon>Spermatophyta</taxon>
        <taxon>Magnoliopsida</taxon>
        <taxon>eudicotyledons</taxon>
        <taxon>Gunneridae</taxon>
        <taxon>Pentapetalae</taxon>
        <taxon>rosids</taxon>
        <taxon>fabids</taxon>
        <taxon>Fabales</taxon>
        <taxon>Fabaceae</taxon>
        <taxon>Papilionoideae</taxon>
        <taxon>50 kb inversion clade</taxon>
        <taxon>NPAAA clade</taxon>
        <taxon>indigoferoid/millettioid clade</taxon>
        <taxon>Phaseoleae</taxon>
        <taxon>Vigna</taxon>
    </lineage>
</organism>
<dbReference type="SMART" id="SM00679">
    <property type="entry name" value="CTNS"/>
    <property type="match status" value="2"/>
</dbReference>
<dbReference type="InterPro" id="IPR051415">
    <property type="entry name" value="LAAT-1"/>
</dbReference>
<name>A0A0S3RWU1_PHAAN</name>
<reference evidence="6 7" key="1">
    <citation type="journal article" date="2015" name="Sci. Rep.">
        <title>The power of single molecule real-time sequencing technology in the de novo assembly of a eukaryotic genome.</title>
        <authorList>
            <person name="Sakai H."/>
            <person name="Naito K."/>
            <person name="Ogiso-Tanaka E."/>
            <person name="Takahashi Y."/>
            <person name="Iseki K."/>
            <person name="Muto C."/>
            <person name="Satou K."/>
            <person name="Teruya K."/>
            <person name="Shiroma A."/>
            <person name="Shimoji M."/>
            <person name="Hirano T."/>
            <person name="Itoh T."/>
            <person name="Kaga A."/>
            <person name="Tomooka N."/>
        </authorList>
    </citation>
    <scope>NUCLEOTIDE SEQUENCE [LARGE SCALE GENOMIC DNA]</scope>
    <source>
        <strain evidence="7">cv. Shumari</strain>
    </source>
</reference>
<dbReference type="EMBL" id="AP015037">
    <property type="protein sequence ID" value="BAT85050.1"/>
    <property type="molecule type" value="Genomic_DNA"/>
</dbReference>
<feature type="transmembrane region" description="Helical" evidence="5">
    <location>
        <begin position="96"/>
        <end position="117"/>
    </location>
</feature>
<proteinExistence type="predicted"/>
<dbReference type="Gene3D" id="1.20.1280.290">
    <property type="match status" value="2"/>
</dbReference>
<evidence type="ECO:0008006" key="8">
    <source>
        <dbReference type="Google" id="ProtNLM"/>
    </source>
</evidence>
<keyword evidence="4 5" id="KW-0472">Membrane</keyword>
<evidence type="ECO:0000313" key="7">
    <source>
        <dbReference type="Proteomes" id="UP000291084"/>
    </source>
</evidence>
<feature type="transmembrane region" description="Helical" evidence="5">
    <location>
        <begin position="34"/>
        <end position="54"/>
    </location>
</feature>
<feature type="transmembrane region" description="Helical" evidence="5">
    <location>
        <begin position="66"/>
        <end position="84"/>
    </location>
</feature>
<dbReference type="AlphaFoldDB" id="A0A0S3RWU1"/>
<comment type="subcellular location">
    <subcellularLocation>
        <location evidence="1">Membrane</location>
        <topology evidence="1">Multi-pass membrane protein</topology>
    </subcellularLocation>
</comment>
<evidence type="ECO:0000256" key="4">
    <source>
        <dbReference type="ARBA" id="ARBA00023136"/>
    </source>
</evidence>
<keyword evidence="3 5" id="KW-1133">Transmembrane helix</keyword>
<dbReference type="FunFam" id="1.20.1280.290:FF:000009">
    <property type="entry name" value="PQ loop repeat family protein"/>
    <property type="match status" value="1"/>
</dbReference>
<gene>
    <name evidence="6" type="primary">Vigan.04G254200</name>
    <name evidence="6" type="ORF">VIGAN_04254200</name>
</gene>